<evidence type="ECO:0000259" key="2">
    <source>
        <dbReference type="Pfam" id="PF05050"/>
    </source>
</evidence>
<dbReference type="AlphaFoldDB" id="A0A813F8G2"/>
<dbReference type="InterPro" id="IPR029063">
    <property type="entry name" value="SAM-dependent_MTases_sf"/>
</dbReference>
<dbReference type="Pfam" id="PF05050">
    <property type="entry name" value="Methyltransf_21"/>
    <property type="match status" value="1"/>
</dbReference>
<comment type="caution">
    <text evidence="3">The sequence shown here is derived from an EMBL/GenBank/DDBJ whole genome shotgun (WGS) entry which is preliminary data.</text>
</comment>
<feature type="region of interest" description="Disordered" evidence="1">
    <location>
        <begin position="1"/>
        <end position="22"/>
    </location>
</feature>
<feature type="non-terminal residue" evidence="3">
    <location>
        <position position="1"/>
    </location>
</feature>
<evidence type="ECO:0000256" key="1">
    <source>
        <dbReference type="SAM" id="MobiDB-lite"/>
    </source>
</evidence>
<dbReference type="EMBL" id="CAJNNV010024837">
    <property type="protein sequence ID" value="CAE8610793.1"/>
    <property type="molecule type" value="Genomic_DNA"/>
</dbReference>
<accession>A0A813F8G2</accession>
<dbReference type="InterPro" id="IPR053188">
    <property type="entry name" value="FkbM_Methyltransferase"/>
</dbReference>
<dbReference type="NCBIfam" id="TIGR01444">
    <property type="entry name" value="fkbM_fam"/>
    <property type="match status" value="1"/>
</dbReference>
<protein>
    <recommendedName>
        <fullName evidence="2">Methyltransferase FkbM domain-containing protein</fullName>
    </recommendedName>
</protein>
<keyword evidence="4" id="KW-1185">Reference proteome</keyword>
<dbReference type="PANTHER" id="PTHR36973:SF4">
    <property type="entry name" value="NODULATION PROTEIN"/>
    <property type="match status" value="1"/>
</dbReference>
<dbReference type="Gene3D" id="3.40.50.150">
    <property type="entry name" value="Vaccinia Virus protein VP39"/>
    <property type="match status" value="1"/>
</dbReference>
<proteinExistence type="predicted"/>
<feature type="domain" description="Methyltransferase FkbM" evidence="2">
    <location>
        <begin position="44"/>
        <end position="164"/>
    </location>
</feature>
<evidence type="ECO:0000313" key="4">
    <source>
        <dbReference type="Proteomes" id="UP000654075"/>
    </source>
</evidence>
<gene>
    <name evidence="3" type="ORF">PGLA1383_LOCUS28605</name>
</gene>
<dbReference type="OrthoDB" id="419125at2759"/>
<dbReference type="InterPro" id="IPR006342">
    <property type="entry name" value="FkbM_mtfrase"/>
</dbReference>
<dbReference type="PANTHER" id="PTHR36973">
    <property type="entry name" value="SLL1456 PROTEIN-RELATED"/>
    <property type="match status" value="1"/>
</dbReference>
<dbReference type="Proteomes" id="UP000654075">
    <property type="component" value="Unassembled WGS sequence"/>
</dbReference>
<organism evidence="3 4">
    <name type="scientific">Polarella glacialis</name>
    <name type="common">Dinoflagellate</name>
    <dbReference type="NCBI Taxonomy" id="89957"/>
    <lineage>
        <taxon>Eukaryota</taxon>
        <taxon>Sar</taxon>
        <taxon>Alveolata</taxon>
        <taxon>Dinophyceae</taxon>
        <taxon>Suessiales</taxon>
        <taxon>Suessiaceae</taxon>
        <taxon>Polarella</taxon>
    </lineage>
</organism>
<evidence type="ECO:0000313" key="3">
    <source>
        <dbReference type="EMBL" id="CAE8610793.1"/>
    </source>
</evidence>
<sequence>QQQQQQQEQPRRQRRRQQQHLAAGGLSRLAAYRKLGFHPRRVLDVGANEAKWTLASQEVFPGAEFLMLEADVRHSPKLEGVGAAFEFHLLGEQPSASVPFFSTTADLSSGASVHREFSQAYAARYFEELHVPMTTLDRLFPQEGAAFDLIKLDTQGSELAILRGWLAVAWIC</sequence>
<name>A0A813F8G2_POLGL</name>
<reference evidence="3" key="1">
    <citation type="submission" date="2021-02" db="EMBL/GenBank/DDBJ databases">
        <authorList>
            <person name="Dougan E. K."/>
            <person name="Rhodes N."/>
            <person name="Thang M."/>
            <person name="Chan C."/>
        </authorList>
    </citation>
    <scope>NUCLEOTIDE SEQUENCE</scope>
</reference>
<dbReference type="SUPFAM" id="SSF53335">
    <property type="entry name" value="S-adenosyl-L-methionine-dependent methyltransferases"/>
    <property type="match status" value="1"/>
</dbReference>
<dbReference type="GO" id="GO:0008171">
    <property type="term" value="F:O-methyltransferase activity"/>
    <property type="evidence" value="ECO:0007669"/>
    <property type="project" value="TreeGrafter"/>
</dbReference>